<dbReference type="InterPro" id="IPR036388">
    <property type="entry name" value="WH-like_DNA-bd_sf"/>
</dbReference>
<organism evidence="10 11">
    <name type="scientific">Cichlidogyrus casuarinus</name>
    <dbReference type="NCBI Taxonomy" id="1844966"/>
    <lineage>
        <taxon>Eukaryota</taxon>
        <taxon>Metazoa</taxon>
        <taxon>Spiralia</taxon>
        <taxon>Lophotrochozoa</taxon>
        <taxon>Platyhelminthes</taxon>
        <taxon>Monogenea</taxon>
        <taxon>Monopisthocotylea</taxon>
        <taxon>Dactylogyridea</taxon>
        <taxon>Ancyrocephalidae</taxon>
        <taxon>Cichlidogyrus</taxon>
    </lineage>
</organism>
<evidence type="ECO:0000313" key="10">
    <source>
        <dbReference type="EMBL" id="KAL3319873.1"/>
    </source>
</evidence>
<proteinExistence type="inferred from homology"/>
<protein>
    <recommendedName>
        <fullName evidence="6">Cullin-5</fullName>
    </recommendedName>
</protein>
<reference evidence="10 11" key="1">
    <citation type="submission" date="2024-11" db="EMBL/GenBank/DDBJ databases">
        <title>Adaptive evolution of stress response genes in parasites aligns with host niche diversity.</title>
        <authorList>
            <person name="Hahn C."/>
            <person name="Resl P."/>
        </authorList>
    </citation>
    <scope>NUCLEOTIDE SEQUENCE [LARGE SCALE GENOMIC DNA]</scope>
    <source>
        <strain evidence="10">EGGRZ-B1_66</strain>
        <tissue evidence="10">Body</tissue>
    </source>
</reference>
<dbReference type="Pfam" id="PF00888">
    <property type="entry name" value="Cullin"/>
    <property type="match status" value="1"/>
</dbReference>
<dbReference type="Pfam" id="PF10557">
    <property type="entry name" value="Cullin_Nedd8"/>
    <property type="match status" value="1"/>
</dbReference>
<dbReference type="Gene3D" id="1.20.1310.10">
    <property type="entry name" value="Cullin Repeats"/>
    <property type="match status" value="4"/>
</dbReference>
<dbReference type="InterPro" id="IPR016158">
    <property type="entry name" value="Cullin_homology"/>
</dbReference>
<keyword evidence="3" id="KW-1017">Isopeptide bond</keyword>
<dbReference type="InterPro" id="IPR001373">
    <property type="entry name" value="Cullin_N"/>
</dbReference>
<accession>A0ABD2QKB6</accession>
<dbReference type="InterPro" id="IPR059120">
    <property type="entry name" value="Cullin-like_AB"/>
</dbReference>
<dbReference type="Gene3D" id="3.30.230.130">
    <property type="entry name" value="Cullin, Chain C, Domain 2"/>
    <property type="match status" value="1"/>
</dbReference>
<evidence type="ECO:0000256" key="7">
    <source>
        <dbReference type="PROSITE-ProRule" id="PRU00330"/>
    </source>
</evidence>
<dbReference type="SMART" id="SM00884">
    <property type="entry name" value="Cullin_Nedd8"/>
    <property type="match status" value="1"/>
</dbReference>
<dbReference type="FunFam" id="3.30.230.130:FF:000004">
    <property type="entry name" value="Cullin 5"/>
    <property type="match status" value="1"/>
</dbReference>
<dbReference type="SUPFAM" id="SSF75632">
    <property type="entry name" value="Cullin homology domain"/>
    <property type="match status" value="1"/>
</dbReference>
<keyword evidence="11" id="KW-1185">Reference proteome</keyword>
<keyword evidence="5" id="KW-0832">Ubl conjugation</keyword>
<dbReference type="InterPro" id="IPR036390">
    <property type="entry name" value="WH_DNA-bd_sf"/>
</dbReference>
<dbReference type="AlphaFoldDB" id="A0ABD2QKB6"/>
<evidence type="ECO:0000256" key="8">
    <source>
        <dbReference type="RuleBase" id="RU003829"/>
    </source>
</evidence>
<dbReference type="SUPFAM" id="SSF74788">
    <property type="entry name" value="Cullin repeat-like"/>
    <property type="match status" value="1"/>
</dbReference>
<dbReference type="InterPro" id="IPR045093">
    <property type="entry name" value="Cullin"/>
</dbReference>
<dbReference type="PANTHER" id="PTHR11932">
    <property type="entry name" value="CULLIN"/>
    <property type="match status" value="1"/>
</dbReference>
<dbReference type="InterPro" id="IPR016159">
    <property type="entry name" value="Cullin_repeat-like_dom_sf"/>
</dbReference>
<dbReference type="PROSITE" id="PS50069">
    <property type="entry name" value="CULLIN_2"/>
    <property type="match status" value="1"/>
</dbReference>
<comment type="caution">
    <text evidence="10">The sequence shown here is derived from an EMBL/GenBank/DDBJ whole genome shotgun (WGS) entry which is preliminary data.</text>
</comment>
<dbReference type="EMBL" id="JBJKFK010000094">
    <property type="protein sequence ID" value="KAL3319873.1"/>
    <property type="molecule type" value="Genomic_DNA"/>
</dbReference>
<evidence type="ECO:0000313" key="11">
    <source>
        <dbReference type="Proteomes" id="UP001626550"/>
    </source>
</evidence>
<comment type="similarity">
    <text evidence="2 7 8">Belongs to the cullin family.</text>
</comment>
<feature type="domain" description="Cullin family profile" evidence="9">
    <location>
        <begin position="361"/>
        <end position="600"/>
    </location>
</feature>
<sequence length="741" mass="87102">MFGDIHHIVSWESSKCDDIMHSLTKVITTSIIQAKQRVMANQGESALLRAYINEWTRFYLLTDYLPKPFHPVETHLLTKHTNRHNKTRDFPSSIIRNLMLELWQENIFDEIKEQLKDCAIKLIQDERNGQVIESRFVIGFRESCVTLSLLFDKNANLYADNFEKAYIENTESFYRIRCVEYIAEQGIRKYMEYAQGKLAEEQQRATKYLETKHEFDSVSKLMHACVQTFVMEDINLIMEEFPILLSEENVPMLHLAYDLIQRVPKGVERVLELLERYICDTGISDMRSVADTISKDAEKYVARLLCLYKRFSNIVTQAFNQDSHFFTARDKAFQDIVNDASVFTLDIPISLKANARRPESRCPELLASYCDMLLRKSPTNRRLKTEEVEDRINDVVLILKYVQSKDVFMRVHKSHLMRRLLLETSADNDLEVEMIDRLQSVGMPGEQVNRLRRMFQDIKVSLDLTGSFRETLRNNNSSPGPTGDLISLKILTSAAWVPPPAQQKSSLALPLELEDFIPQIEQFYRDRHNGRKLIWQYHLSHGIIAFQTEVGKFELEVTTFQMVVLWAWNQFPKQKFRIDALLTATGLSDNDLRRTLWSLCEHAKLERQVLNYAPKVSSEKELNHETEFWLNLQFANVKQNKIQHKRRVNVIGRLQLTHEQCPEDESQAIIQLRQLRVQEAVNKIMKTRKRMHHNELYKQLIELLQSQFVPSKRLVKEVIEWLLDHKYLRRDETDFSTYIYI</sequence>
<name>A0ABD2QKB6_9PLAT</name>
<evidence type="ECO:0000256" key="6">
    <source>
        <dbReference type="ARBA" id="ARBA00040451"/>
    </source>
</evidence>
<evidence type="ECO:0000256" key="4">
    <source>
        <dbReference type="ARBA" id="ARBA00022786"/>
    </source>
</evidence>
<dbReference type="Gene3D" id="1.10.10.10">
    <property type="entry name" value="Winged helix-like DNA-binding domain superfamily/Winged helix DNA-binding domain"/>
    <property type="match status" value="1"/>
</dbReference>
<evidence type="ECO:0000256" key="1">
    <source>
        <dbReference type="ARBA" id="ARBA00004906"/>
    </source>
</evidence>
<evidence type="ECO:0000259" key="9">
    <source>
        <dbReference type="PROSITE" id="PS50069"/>
    </source>
</evidence>
<gene>
    <name evidence="10" type="primary">CUL5</name>
    <name evidence="10" type="ORF">Ciccas_001448</name>
</gene>
<evidence type="ECO:0000256" key="5">
    <source>
        <dbReference type="ARBA" id="ARBA00022843"/>
    </source>
</evidence>
<comment type="pathway">
    <text evidence="1">Protein modification; protein ubiquitination.</text>
</comment>
<dbReference type="SUPFAM" id="SSF46785">
    <property type="entry name" value="Winged helix' DNA-binding domain"/>
    <property type="match status" value="1"/>
</dbReference>
<dbReference type="InterPro" id="IPR019559">
    <property type="entry name" value="Cullin_neddylation_domain"/>
</dbReference>
<dbReference type="Proteomes" id="UP001626550">
    <property type="component" value="Unassembled WGS sequence"/>
</dbReference>
<evidence type="ECO:0000256" key="3">
    <source>
        <dbReference type="ARBA" id="ARBA00022499"/>
    </source>
</evidence>
<keyword evidence="4" id="KW-0833">Ubl conjugation pathway</keyword>
<dbReference type="FunFam" id="1.20.1310.10:FF:000014">
    <property type="entry name" value="Cullin 5"/>
    <property type="match status" value="1"/>
</dbReference>
<dbReference type="FunFam" id="1.20.1310.10:FF:000009">
    <property type="entry name" value="Cullin 5"/>
    <property type="match status" value="1"/>
</dbReference>
<evidence type="ECO:0000256" key="2">
    <source>
        <dbReference type="ARBA" id="ARBA00006019"/>
    </source>
</evidence>
<dbReference type="InterPro" id="IPR036317">
    <property type="entry name" value="Cullin_homology_sf"/>
</dbReference>
<dbReference type="Pfam" id="PF26557">
    <property type="entry name" value="Cullin_AB"/>
    <property type="match status" value="1"/>
</dbReference>
<dbReference type="SMART" id="SM00182">
    <property type="entry name" value="CULLIN"/>
    <property type="match status" value="1"/>
</dbReference>